<dbReference type="Gene3D" id="3.30.40.10">
    <property type="entry name" value="Zinc/RING finger domain, C3HC4 (zinc finger)"/>
    <property type="match status" value="1"/>
</dbReference>
<keyword evidence="2" id="KW-0677">Repeat</keyword>
<feature type="region of interest" description="Disordered" evidence="7">
    <location>
        <begin position="365"/>
        <end position="452"/>
    </location>
</feature>
<evidence type="ECO:0000256" key="4">
    <source>
        <dbReference type="ARBA" id="ARBA00022833"/>
    </source>
</evidence>
<feature type="domain" description="C2HC/C3H-type" evidence="9">
    <location>
        <begin position="112"/>
        <end position="141"/>
    </location>
</feature>
<evidence type="ECO:0000256" key="6">
    <source>
        <dbReference type="SAM" id="Coils"/>
    </source>
</evidence>
<evidence type="ECO:0000256" key="7">
    <source>
        <dbReference type="SAM" id="MobiDB-lite"/>
    </source>
</evidence>
<feature type="compositionally biased region" description="Polar residues" evidence="7">
    <location>
        <begin position="145"/>
        <end position="156"/>
    </location>
</feature>
<gene>
    <name evidence="10" type="ORF">PGLA1383_LOCUS34544</name>
</gene>
<dbReference type="PROSITE" id="PS52027">
    <property type="entry name" value="ZF_C2HC_C3H"/>
    <property type="match status" value="3"/>
</dbReference>
<organism evidence="10 11">
    <name type="scientific">Polarella glacialis</name>
    <name type="common">Dinoflagellate</name>
    <dbReference type="NCBI Taxonomy" id="89957"/>
    <lineage>
        <taxon>Eukaryota</taxon>
        <taxon>Sar</taxon>
        <taxon>Alveolata</taxon>
        <taxon>Dinophyceae</taxon>
        <taxon>Suessiales</taxon>
        <taxon>Suessiaceae</taxon>
        <taxon>Polarella</taxon>
    </lineage>
</organism>
<feature type="region of interest" description="Disordered" evidence="7">
    <location>
        <begin position="528"/>
        <end position="586"/>
    </location>
</feature>
<dbReference type="Gene3D" id="3.30.160.60">
    <property type="entry name" value="Classic Zinc Finger"/>
    <property type="match status" value="2"/>
</dbReference>
<keyword evidence="3 5" id="KW-0863">Zinc-finger</keyword>
<keyword evidence="4" id="KW-0862">Zinc</keyword>
<dbReference type="InterPro" id="IPR013083">
    <property type="entry name" value="Znf_RING/FYVE/PHD"/>
</dbReference>
<evidence type="ECO:0000256" key="2">
    <source>
        <dbReference type="ARBA" id="ARBA00022737"/>
    </source>
</evidence>
<dbReference type="PANTHER" id="PTHR13555">
    <property type="entry name" value="C2H2 ZINC FINGER CGI-62-RELATED"/>
    <property type="match status" value="1"/>
</dbReference>
<dbReference type="InterPro" id="IPR026319">
    <property type="entry name" value="ZC2HC1A/B-like"/>
</dbReference>
<evidence type="ECO:0000259" key="8">
    <source>
        <dbReference type="PROSITE" id="PS50089"/>
    </source>
</evidence>
<feature type="compositionally biased region" description="Basic and acidic residues" evidence="7">
    <location>
        <begin position="534"/>
        <end position="545"/>
    </location>
</feature>
<feature type="compositionally biased region" description="Polar residues" evidence="7">
    <location>
        <begin position="169"/>
        <end position="192"/>
    </location>
</feature>
<keyword evidence="1" id="KW-0479">Metal-binding</keyword>
<evidence type="ECO:0000256" key="5">
    <source>
        <dbReference type="PROSITE-ProRule" id="PRU00175"/>
    </source>
</evidence>
<dbReference type="InterPro" id="IPR049899">
    <property type="entry name" value="Znf_C2HC_C3H"/>
</dbReference>
<evidence type="ECO:0000313" key="10">
    <source>
        <dbReference type="EMBL" id="CAE8616878.1"/>
    </source>
</evidence>
<feature type="domain" description="C2HC/C3H-type" evidence="9">
    <location>
        <begin position="468"/>
        <end position="497"/>
    </location>
</feature>
<feature type="coiled-coil region" evidence="6">
    <location>
        <begin position="247"/>
        <end position="277"/>
    </location>
</feature>
<dbReference type="SUPFAM" id="SSF57850">
    <property type="entry name" value="RING/U-box"/>
    <property type="match status" value="1"/>
</dbReference>
<keyword evidence="6" id="KW-0175">Coiled coil</keyword>
<dbReference type="Pfam" id="PF13913">
    <property type="entry name" value="zf-C2HC_2"/>
    <property type="match status" value="3"/>
</dbReference>
<dbReference type="EMBL" id="CAJNNV010025987">
    <property type="protein sequence ID" value="CAE8616878.1"/>
    <property type="molecule type" value="Genomic_DNA"/>
</dbReference>
<dbReference type="InterPro" id="IPR001841">
    <property type="entry name" value="Znf_RING"/>
</dbReference>
<dbReference type="PROSITE" id="PS50089">
    <property type="entry name" value="ZF_RING_2"/>
    <property type="match status" value="1"/>
</dbReference>
<feature type="region of interest" description="Disordered" evidence="7">
    <location>
        <begin position="1"/>
        <end position="83"/>
    </location>
</feature>
<evidence type="ECO:0008006" key="12">
    <source>
        <dbReference type="Google" id="ProtNLM"/>
    </source>
</evidence>
<dbReference type="Proteomes" id="UP000654075">
    <property type="component" value="Unassembled WGS sequence"/>
</dbReference>
<proteinExistence type="predicted"/>
<reference evidence="10" key="1">
    <citation type="submission" date="2021-02" db="EMBL/GenBank/DDBJ databases">
        <authorList>
            <person name="Dougan E. K."/>
            <person name="Rhodes N."/>
            <person name="Thang M."/>
            <person name="Chan C."/>
        </authorList>
    </citation>
    <scope>NUCLEOTIDE SEQUENCE</scope>
</reference>
<dbReference type="GO" id="GO:0008270">
    <property type="term" value="F:zinc ion binding"/>
    <property type="evidence" value="ECO:0007669"/>
    <property type="project" value="UniProtKB-KW"/>
</dbReference>
<evidence type="ECO:0000313" key="11">
    <source>
        <dbReference type="Proteomes" id="UP000654075"/>
    </source>
</evidence>
<feature type="compositionally biased region" description="Low complexity" evidence="7">
    <location>
        <begin position="391"/>
        <end position="435"/>
    </location>
</feature>
<evidence type="ECO:0000259" key="9">
    <source>
        <dbReference type="PROSITE" id="PS52027"/>
    </source>
</evidence>
<keyword evidence="11" id="KW-1185">Reference proteome</keyword>
<feature type="compositionally biased region" description="Basic and acidic residues" evidence="7">
    <location>
        <begin position="19"/>
        <end position="29"/>
    </location>
</feature>
<dbReference type="SMART" id="SM00184">
    <property type="entry name" value="RING"/>
    <property type="match status" value="1"/>
</dbReference>
<name>A0A813FX34_POLGL</name>
<feature type="domain" description="C2HC/C3H-type" evidence="9">
    <location>
        <begin position="314"/>
        <end position="343"/>
    </location>
</feature>
<comment type="caution">
    <text evidence="10">The sequence shown here is derived from an EMBL/GenBank/DDBJ whole genome shotgun (WGS) entry which is preliminary data.</text>
</comment>
<protein>
    <recommendedName>
        <fullName evidence="12">RING-type E3 ubiquitin transferase</fullName>
    </recommendedName>
</protein>
<feature type="region of interest" description="Disordered" evidence="7">
    <location>
        <begin position="145"/>
        <end position="199"/>
    </location>
</feature>
<sequence>MMRTPRSPESPPGPPDLDGNERMTCKEAVEQCPAATEASEASEPESEPLRLAPEEEPPSRGSPRAKAKQQAKAADAEPLGPALCPSGYGVIAGTPEDQMIFPPAGRVPLADGRLECDFCGRKFNPASYQRHQPVCQKVFGQQRPQFTPTHGSSNSKAAAVPAHPRTGRTKFSNPPESCNTTRNLHNGNTSCDHSVGSGVPELLPDGGVLPEDPGLEDPSFAPRVLAGDCTAWPERSFSLPAPPPFILEKELQVMQVMQEQMQEIQALRIRCRETSVEPPTFWQPTAERQISGSLPKPRSSSFEDNLDCTGMTTELVACQDCGRRFNPASLEKHRAVCLSVFGGRQNSKRSTFESQSQRLRSLKTAEDRLEASGAGDTASPAERQRFRPSGALATEAAAAWTAETPCTPSSSSTSQGLPPSSAGQAAAARSSGTSRDFGGQTSGGTPLVSPRTAYARGVTRESPMRSQETQPCPHCNRSFRLAALEKHAKVCQSVFPSHDLGPNRREVYDSRRHRLKGTPFEAFAFAKGQCTEAEEQRTEPRERASRLSLPPPPTSSSISTLGIEPSPRQSSRAVRPHTPLRRSASEIQVATTISGGKPAENGKSLVGAQAPTKRMSLDNLLAWLHPRIGPLTADCDSFASFRFLVIVFAESEADVPIVAVLGDRAGSGNGMEGVAVLRRGAGRKRRGQPARNYEFRARGQLATRCGASCWAPFQAAATSQCWKCSHSGVTAEAGRAMAVNSLQLLHQELQLRIEASPGSLQANQREAASERRLAMQWRDLWPEDYEVLIELETEAAVEPHEIVLTASAENVQTQAEDRNQQLAGSWRRDPRSNSWTLARARTVRAADVARLQVPSTTSWCGGTCAICLEDFEIARDLRTLPCCGHVFHAACLEQWLTRGRAVCPLDNFDVFA</sequence>
<dbReference type="Pfam" id="PF13639">
    <property type="entry name" value="zf-RING_2"/>
    <property type="match status" value="1"/>
</dbReference>
<dbReference type="CDD" id="cd16473">
    <property type="entry name" value="RING-H2_RNF103"/>
    <property type="match status" value="1"/>
</dbReference>
<feature type="domain" description="RING-type" evidence="8">
    <location>
        <begin position="864"/>
        <end position="907"/>
    </location>
</feature>
<dbReference type="OrthoDB" id="423090at2759"/>
<evidence type="ECO:0000256" key="3">
    <source>
        <dbReference type="ARBA" id="ARBA00022771"/>
    </source>
</evidence>
<dbReference type="AlphaFoldDB" id="A0A813FX34"/>
<evidence type="ECO:0000256" key="1">
    <source>
        <dbReference type="ARBA" id="ARBA00022723"/>
    </source>
</evidence>
<accession>A0A813FX34</accession>